<comment type="caution">
    <text evidence="1">The sequence shown here is derived from an EMBL/GenBank/DDBJ whole genome shotgun (WGS) entry which is preliminary data.</text>
</comment>
<dbReference type="Proteomes" id="UP000249902">
    <property type="component" value="Unassembled WGS sequence"/>
</dbReference>
<evidence type="ECO:0008006" key="3">
    <source>
        <dbReference type="Google" id="ProtNLM"/>
    </source>
</evidence>
<name>A0AAX2IC18_CAPSP</name>
<dbReference type="PROSITE" id="PS51257">
    <property type="entry name" value="PROKAR_LIPOPROTEIN"/>
    <property type="match status" value="1"/>
</dbReference>
<evidence type="ECO:0000313" key="2">
    <source>
        <dbReference type="Proteomes" id="UP000249902"/>
    </source>
</evidence>
<evidence type="ECO:0000313" key="1">
    <source>
        <dbReference type="EMBL" id="SQA75965.1"/>
    </source>
</evidence>
<dbReference type="RefSeq" id="WP_002679654.1">
    <property type="nucleotide sequence ID" value="NZ_CP022385.1"/>
</dbReference>
<protein>
    <recommendedName>
        <fullName evidence="3">Lipoprotein</fullName>
    </recommendedName>
</protein>
<dbReference type="AlphaFoldDB" id="A0AAX2IC18"/>
<reference evidence="1 2" key="1">
    <citation type="submission" date="2018-06" db="EMBL/GenBank/DDBJ databases">
        <authorList>
            <consortium name="Pathogen Informatics"/>
            <person name="Doyle S."/>
        </authorList>
    </citation>
    <scope>NUCLEOTIDE SEQUENCE [LARGE SCALE GENOMIC DNA]</scope>
    <source>
        <strain evidence="1 2">NCTC11653</strain>
    </source>
</reference>
<sequence>MRKVLSSVILLLFISCKTTSLEYYFPMEYSTLSKVAEEIKKVKSINSDVFLMFSVEGDFFVLKIIPSDNLRNEKIGSLKVINSNRFVEIEGCKYYIVNRADTWFGIVSKEYITHPATGKKVLAYNRLTKIYDGTNTLYFDREWNFVKKSSLINYDNVSKNK</sequence>
<dbReference type="EMBL" id="UAVP01000008">
    <property type="protein sequence ID" value="SQA75965.1"/>
    <property type="molecule type" value="Genomic_DNA"/>
</dbReference>
<organism evidence="1 2">
    <name type="scientific">Capnocytophaga sputigena</name>
    <dbReference type="NCBI Taxonomy" id="1019"/>
    <lineage>
        <taxon>Bacteria</taxon>
        <taxon>Pseudomonadati</taxon>
        <taxon>Bacteroidota</taxon>
        <taxon>Flavobacteriia</taxon>
        <taxon>Flavobacteriales</taxon>
        <taxon>Flavobacteriaceae</taxon>
        <taxon>Capnocytophaga</taxon>
    </lineage>
</organism>
<gene>
    <name evidence="1" type="ORF">NCTC11653_01878</name>
</gene>
<accession>A0AAX2IC18</accession>
<proteinExistence type="predicted"/>